<keyword evidence="3 9" id="KW-0812">Transmembrane</keyword>
<organism evidence="10 11">
    <name type="scientific">Actinomortierella ambigua</name>
    <dbReference type="NCBI Taxonomy" id="1343610"/>
    <lineage>
        <taxon>Eukaryota</taxon>
        <taxon>Fungi</taxon>
        <taxon>Fungi incertae sedis</taxon>
        <taxon>Mucoromycota</taxon>
        <taxon>Mortierellomycotina</taxon>
        <taxon>Mortierellomycetes</taxon>
        <taxon>Mortierellales</taxon>
        <taxon>Mortierellaceae</taxon>
        <taxon>Actinomortierella</taxon>
    </lineage>
</organism>
<feature type="binding site" evidence="8">
    <location>
        <position position="226"/>
    </location>
    <ligand>
        <name>Zn(2+)</name>
        <dbReference type="ChEBI" id="CHEBI:29105"/>
        <note>catalytic</note>
    </ligand>
</feature>
<keyword evidence="6 9" id="KW-0472">Membrane</keyword>
<evidence type="ECO:0000313" key="10">
    <source>
        <dbReference type="EMBL" id="KAG0259415.1"/>
    </source>
</evidence>
<keyword evidence="11" id="KW-1185">Reference proteome</keyword>
<dbReference type="InterPro" id="IPR008901">
    <property type="entry name" value="ACER"/>
</dbReference>
<feature type="binding site" evidence="7">
    <location>
        <position position="28"/>
    </location>
    <ligand>
        <name>Ca(2+)</name>
        <dbReference type="ChEBI" id="CHEBI:29108"/>
    </ligand>
</feature>
<dbReference type="GO" id="GO:0005789">
    <property type="term" value="C:endoplasmic reticulum membrane"/>
    <property type="evidence" value="ECO:0007669"/>
    <property type="project" value="TreeGrafter"/>
</dbReference>
<reference evidence="10" key="1">
    <citation type="journal article" date="2020" name="Fungal Divers.">
        <title>Resolving the Mortierellaceae phylogeny through synthesis of multi-gene phylogenetics and phylogenomics.</title>
        <authorList>
            <person name="Vandepol N."/>
            <person name="Liber J."/>
            <person name="Desiro A."/>
            <person name="Na H."/>
            <person name="Kennedy M."/>
            <person name="Barry K."/>
            <person name="Grigoriev I.V."/>
            <person name="Miller A.N."/>
            <person name="O'Donnell K."/>
            <person name="Stajich J.E."/>
            <person name="Bonito G."/>
        </authorList>
    </citation>
    <scope>NUCLEOTIDE SEQUENCE</scope>
    <source>
        <strain evidence="10">BC1065</strain>
    </source>
</reference>
<evidence type="ECO:0000256" key="4">
    <source>
        <dbReference type="ARBA" id="ARBA00022801"/>
    </source>
</evidence>
<keyword evidence="7" id="KW-0479">Metal-binding</keyword>
<feature type="transmembrane region" description="Helical" evidence="9">
    <location>
        <begin position="127"/>
        <end position="146"/>
    </location>
</feature>
<feature type="binding site" evidence="7">
    <location>
        <position position="42"/>
    </location>
    <ligand>
        <name>Ca(2+)</name>
        <dbReference type="ChEBI" id="CHEBI:29108"/>
    </ligand>
</feature>
<protein>
    <submittedName>
        <fullName evidence="10">Alkaline ceramidase 3</fullName>
    </submittedName>
</protein>
<dbReference type="PANTHER" id="PTHR46187">
    <property type="entry name" value="ALKALINE CERAMIDASE 3"/>
    <property type="match status" value="1"/>
</dbReference>
<comment type="caution">
    <text evidence="10">The sequence shown here is derived from an EMBL/GenBank/DDBJ whole genome shotgun (WGS) entry which is preliminary data.</text>
</comment>
<feature type="binding site" evidence="7">
    <location>
        <position position="33"/>
    </location>
    <ligand>
        <name>Ca(2+)</name>
        <dbReference type="ChEBI" id="CHEBI:29108"/>
    </ligand>
</feature>
<keyword evidence="4" id="KW-0378">Hydrolase</keyword>
<name>A0A9P6Q615_9FUNG</name>
<dbReference type="AlphaFoldDB" id="A0A9P6Q615"/>
<evidence type="ECO:0000256" key="8">
    <source>
        <dbReference type="PIRSR" id="PIRSR608901-2"/>
    </source>
</evidence>
<comment type="subcellular location">
    <subcellularLocation>
        <location evidence="1">Membrane</location>
        <topology evidence="1">Multi-pass membrane protein</topology>
    </subcellularLocation>
</comment>
<keyword evidence="8" id="KW-0862">Zinc</keyword>
<dbReference type="GO" id="GO:0016811">
    <property type="term" value="F:hydrolase activity, acting on carbon-nitrogen (but not peptide) bonds, in linear amides"/>
    <property type="evidence" value="ECO:0007669"/>
    <property type="project" value="InterPro"/>
</dbReference>
<dbReference type="EMBL" id="JAAAJB010000285">
    <property type="protein sequence ID" value="KAG0259415.1"/>
    <property type="molecule type" value="Genomic_DNA"/>
</dbReference>
<dbReference type="GO" id="GO:0046513">
    <property type="term" value="P:ceramide biosynthetic process"/>
    <property type="evidence" value="ECO:0007669"/>
    <property type="project" value="TreeGrafter"/>
</dbReference>
<evidence type="ECO:0000256" key="1">
    <source>
        <dbReference type="ARBA" id="ARBA00004141"/>
    </source>
</evidence>
<sequence>MIVPSTYSNTTLIDYSTVGFWGPPTASDWCERNYDISYYVAEFFNTLSSFSMVVVGLLGMYLHWNFEKRFIIAFGSIVIVGIGSIAFHGTLLFPLQMLDEVPMVFTILTVAYCCVEDKPYRKLGTWFPVSIALYGLVTTVVMLFASGPENHLLEFIVFQSSFAFVVIIVLSHVIKIYGSHKDEDIKRMWRYTFIATLFSYGYWNVDFRLCHLVEALPFGVPNPQLHAWWHVGASLASYMLCMLICYQRALNLDRHPKIEWVGGVLPHVALNGKNQKTL</sequence>
<keyword evidence="7" id="KW-0106">Calcium</keyword>
<evidence type="ECO:0000256" key="9">
    <source>
        <dbReference type="SAM" id="Phobius"/>
    </source>
</evidence>
<evidence type="ECO:0000256" key="2">
    <source>
        <dbReference type="ARBA" id="ARBA00009780"/>
    </source>
</evidence>
<feature type="transmembrane region" description="Helical" evidence="9">
    <location>
        <begin position="97"/>
        <end position="115"/>
    </location>
</feature>
<evidence type="ECO:0000313" key="11">
    <source>
        <dbReference type="Proteomes" id="UP000807716"/>
    </source>
</evidence>
<dbReference type="Proteomes" id="UP000807716">
    <property type="component" value="Unassembled WGS sequence"/>
</dbReference>
<evidence type="ECO:0000256" key="7">
    <source>
        <dbReference type="PIRSR" id="PIRSR608901-1"/>
    </source>
</evidence>
<feature type="transmembrane region" description="Helical" evidence="9">
    <location>
        <begin position="225"/>
        <end position="246"/>
    </location>
</feature>
<dbReference type="GO" id="GO:0046514">
    <property type="term" value="P:ceramide catabolic process"/>
    <property type="evidence" value="ECO:0007669"/>
    <property type="project" value="TreeGrafter"/>
</dbReference>
<feature type="transmembrane region" description="Helical" evidence="9">
    <location>
        <begin position="70"/>
        <end position="91"/>
    </location>
</feature>
<dbReference type="PANTHER" id="PTHR46187:SF3">
    <property type="entry name" value="ALKALINE CERAMIDASE 3"/>
    <property type="match status" value="1"/>
</dbReference>
<feature type="binding site" evidence="7">
    <location>
        <position position="29"/>
    </location>
    <ligand>
        <name>Ca(2+)</name>
        <dbReference type="ChEBI" id="CHEBI:29108"/>
    </ligand>
</feature>
<feature type="binding site" evidence="8">
    <location>
        <position position="230"/>
    </location>
    <ligand>
        <name>Zn(2+)</name>
        <dbReference type="ChEBI" id="CHEBI:29105"/>
        <note>catalytic</note>
    </ligand>
</feature>
<feature type="transmembrane region" description="Helical" evidence="9">
    <location>
        <begin position="188"/>
        <end position="205"/>
    </location>
</feature>
<evidence type="ECO:0000256" key="5">
    <source>
        <dbReference type="ARBA" id="ARBA00022989"/>
    </source>
</evidence>
<dbReference type="Pfam" id="PF05875">
    <property type="entry name" value="Ceramidase"/>
    <property type="match status" value="1"/>
</dbReference>
<dbReference type="OrthoDB" id="187171at2759"/>
<comment type="cofactor">
    <cofactor evidence="8">
        <name>Zn(2+)</name>
        <dbReference type="ChEBI" id="CHEBI:29105"/>
    </cofactor>
</comment>
<feature type="binding site" evidence="7">
    <location>
        <position position="31"/>
    </location>
    <ligand>
        <name>Ca(2+)</name>
        <dbReference type="ChEBI" id="CHEBI:29108"/>
    </ligand>
</feature>
<keyword evidence="5 9" id="KW-1133">Transmembrane helix</keyword>
<feature type="transmembrane region" description="Helical" evidence="9">
    <location>
        <begin position="36"/>
        <end position="58"/>
    </location>
</feature>
<gene>
    <name evidence="10" type="primary">ACER3_2</name>
    <name evidence="10" type="ORF">DFQ27_004075</name>
</gene>
<evidence type="ECO:0000256" key="6">
    <source>
        <dbReference type="ARBA" id="ARBA00023136"/>
    </source>
</evidence>
<accession>A0A9P6Q615</accession>
<comment type="similarity">
    <text evidence="2">Belongs to the alkaline ceramidase family.</text>
</comment>
<proteinExistence type="inferred from homology"/>
<feature type="transmembrane region" description="Helical" evidence="9">
    <location>
        <begin position="152"/>
        <end position="176"/>
    </location>
</feature>
<feature type="binding site" evidence="8">
    <location>
        <position position="88"/>
    </location>
    <ligand>
        <name>Zn(2+)</name>
        <dbReference type="ChEBI" id="CHEBI:29105"/>
        <note>catalytic</note>
    </ligand>
</feature>
<dbReference type="GO" id="GO:0046872">
    <property type="term" value="F:metal ion binding"/>
    <property type="evidence" value="ECO:0007669"/>
    <property type="project" value="UniProtKB-KW"/>
</dbReference>
<evidence type="ECO:0000256" key="3">
    <source>
        <dbReference type="ARBA" id="ARBA00022692"/>
    </source>
</evidence>